<name>A0A810Q7G8_9FIRM</name>
<evidence type="ECO:0000313" key="3">
    <source>
        <dbReference type="Proteomes" id="UP000679848"/>
    </source>
</evidence>
<dbReference type="AlphaFoldDB" id="A0A810Q7G8"/>
<dbReference type="InterPro" id="IPR025291">
    <property type="entry name" value="DUF4153"/>
</dbReference>
<organism evidence="2 3">
    <name type="scientific">Pusillibacter faecalis</name>
    <dbReference type="NCBI Taxonomy" id="2714358"/>
    <lineage>
        <taxon>Bacteria</taxon>
        <taxon>Bacillati</taxon>
        <taxon>Bacillota</taxon>
        <taxon>Clostridia</taxon>
        <taxon>Eubacteriales</taxon>
        <taxon>Oscillospiraceae</taxon>
        <taxon>Pusillibacter</taxon>
    </lineage>
</organism>
<dbReference type="Pfam" id="PF13687">
    <property type="entry name" value="DUF4153"/>
    <property type="match status" value="1"/>
</dbReference>
<feature type="transmembrane region" description="Helical" evidence="1">
    <location>
        <begin position="57"/>
        <end position="77"/>
    </location>
</feature>
<feature type="transmembrane region" description="Helical" evidence="1">
    <location>
        <begin position="218"/>
        <end position="238"/>
    </location>
</feature>
<dbReference type="Proteomes" id="UP000679848">
    <property type="component" value="Chromosome"/>
</dbReference>
<sequence>MEPMKNALPPEGQAKPAQNLHKPYEAAPRDRFFLLFTAAFCVLLADTFLWYGPTAGMTAAVFVWYLLVFSFLGAAPLTVRSNRVLLLFNLFLALTLALSSSWMFRLWNGLALLVLLPVHALALSGAPQLPWWRPAMLWERFCLLLWGLFGNLGASFAAISAGRSQRSGRHTASLVLGLAGSVILVAILLPVLSSADALFAAATAHLRSLFQIRLSTALWKLMVGLVLTPFLFGFLYSLRHPVPPKRKDRAPSAEPLSFTLVLSALVLLYALFLAVQSAGLFGGPEYLARRNISYAQWARSGFFQMVGVTIVNLVVMMAGLTLSRREGRTWSLLRVLSALLVAESLVLLGSAAWRMTLYVTAYGLSFKRCLTYWGMAMMALFFLAALWKIRQPERAFCRVAFPLALAGWLVINCVPVDFLVAKNQVDRLEAGAASIDVEYLLYDLSYDTLTQLERLDGNLICYDRSTGGQRHLSALLSQRRKEARRECGDWHTWSLSACLAALSG</sequence>
<keyword evidence="1" id="KW-0472">Membrane</keyword>
<feature type="transmembrane region" description="Helical" evidence="1">
    <location>
        <begin position="174"/>
        <end position="206"/>
    </location>
</feature>
<dbReference type="RefSeq" id="WP_213542921.1">
    <property type="nucleotide sequence ID" value="NZ_AP023420.1"/>
</dbReference>
<feature type="transmembrane region" description="Helical" evidence="1">
    <location>
        <begin position="141"/>
        <end position="162"/>
    </location>
</feature>
<keyword evidence="1" id="KW-1133">Transmembrane helix</keyword>
<proteinExistence type="predicted"/>
<evidence type="ECO:0008006" key="4">
    <source>
        <dbReference type="Google" id="ProtNLM"/>
    </source>
</evidence>
<keyword evidence="1" id="KW-0812">Transmembrane</keyword>
<feature type="transmembrane region" description="Helical" evidence="1">
    <location>
        <begin position="399"/>
        <end position="420"/>
    </location>
</feature>
<keyword evidence="3" id="KW-1185">Reference proteome</keyword>
<feature type="transmembrane region" description="Helical" evidence="1">
    <location>
        <begin position="302"/>
        <end position="323"/>
    </location>
</feature>
<feature type="transmembrane region" description="Helical" evidence="1">
    <location>
        <begin position="335"/>
        <end position="357"/>
    </location>
</feature>
<gene>
    <name evidence="2" type="ORF">MM59RIKEN_12330</name>
</gene>
<dbReference type="KEGG" id="pfaa:MM59RIKEN_12330"/>
<feature type="transmembrane region" description="Helical" evidence="1">
    <location>
        <begin position="84"/>
        <end position="104"/>
    </location>
</feature>
<feature type="transmembrane region" description="Helical" evidence="1">
    <location>
        <begin position="258"/>
        <end position="281"/>
    </location>
</feature>
<evidence type="ECO:0000313" key="2">
    <source>
        <dbReference type="EMBL" id="BCK83914.1"/>
    </source>
</evidence>
<reference evidence="2" key="1">
    <citation type="submission" date="2020-09" db="EMBL/GenBank/DDBJ databases">
        <title>New species isolated from human feces.</title>
        <authorList>
            <person name="Kitahara M."/>
            <person name="Shigeno Y."/>
            <person name="Shime M."/>
            <person name="Matsumoto Y."/>
            <person name="Nakamura S."/>
            <person name="Motooka D."/>
            <person name="Fukuoka S."/>
            <person name="Nishikawa H."/>
            <person name="Benno Y."/>
        </authorList>
    </citation>
    <scope>NUCLEOTIDE SEQUENCE</scope>
    <source>
        <strain evidence="2">MM59</strain>
    </source>
</reference>
<feature type="transmembrane region" description="Helical" evidence="1">
    <location>
        <begin position="32"/>
        <end position="51"/>
    </location>
</feature>
<protein>
    <recommendedName>
        <fullName evidence="4">DUF4173 domain-containing protein</fullName>
    </recommendedName>
</protein>
<accession>A0A810Q7G8</accession>
<dbReference type="EMBL" id="AP023420">
    <property type="protein sequence ID" value="BCK83914.1"/>
    <property type="molecule type" value="Genomic_DNA"/>
</dbReference>
<evidence type="ECO:0000256" key="1">
    <source>
        <dbReference type="SAM" id="Phobius"/>
    </source>
</evidence>
<feature type="transmembrane region" description="Helical" evidence="1">
    <location>
        <begin position="369"/>
        <end position="387"/>
    </location>
</feature>